<feature type="region of interest" description="Disordered" evidence="1">
    <location>
        <begin position="30"/>
        <end position="68"/>
    </location>
</feature>
<evidence type="ECO:0000256" key="1">
    <source>
        <dbReference type="SAM" id="MobiDB-lite"/>
    </source>
</evidence>
<reference evidence="2 3" key="1">
    <citation type="submission" date="2019-03" db="EMBL/GenBank/DDBJ databases">
        <title>First draft genome of Liparis tanakae, snailfish: a comprehensive survey of snailfish specific genes.</title>
        <authorList>
            <person name="Kim W."/>
            <person name="Song I."/>
            <person name="Jeong J.-H."/>
            <person name="Kim D."/>
            <person name="Kim S."/>
            <person name="Ryu S."/>
            <person name="Song J.Y."/>
            <person name="Lee S.K."/>
        </authorList>
    </citation>
    <scope>NUCLEOTIDE SEQUENCE [LARGE SCALE GENOMIC DNA]</scope>
    <source>
        <tissue evidence="2">Muscle</tissue>
    </source>
</reference>
<accession>A0A4Z2H9B4</accession>
<dbReference type="Proteomes" id="UP000314294">
    <property type="component" value="Unassembled WGS sequence"/>
</dbReference>
<organism evidence="2 3">
    <name type="scientific">Liparis tanakae</name>
    <name type="common">Tanaka's snailfish</name>
    <dbReference type="NCBI Taxonomy" id="230148"/>
    <lineage>
        <taxon>Eukaryota</taxon>
        <taxon>Metazoa</taxon>
        <taxon>Chordata</taxon>
        <taxon>Craniata</taxon>
        <taxon>Vertebrata</taxon>
        <taxon>Euteleostomi</taxon>
        <taxon>Actinopterygii</taxon>
        <taxon>Neopterygii</taxon>
        <taxon>Teleostei</taxon>
        <taxon>Neoteleostei</taxon>
        <taxon>Acanthomorphata</taxon>
        <taxon>Eupercaria</taxon>
        <taxon>Perciformes</taxon>
        <taxon>Cottioidei</taxon>
        <taxon>Cottales</taxon>
        <taxon>Liparidae</taxon>
        <taxon>Liparis</taxon>
    </lineage>
</organism>
<dbReference type="EMBL" id="SRLO01000292">
    <property type="protein sequence ID" value="TNN62468.1"/>
    <property type="molecule type" value="Genomic_DNA"/>
</dbReference>
<name>A0A4Z2H9B4_9TELE</name>
<proteinExistence type="predicted"/>
<evidence type="ECO:0000313" key="3">
    <source>
        <dbReference type="Proteomes" id="UP000314294"/>
    </source>
</evidence>
<dbReference type="AlphaFoldDB" id="A0A4Z2H9B4"/>
<evidence type="ECO:0000313" key="2">
    <source>
        <dbReference type="EMBL" id="TNN62468.1"/>
    </source>
</evidence>
<comment type="caution">
    <text evidence="2">The sequence shown here is derived from an EMBL/GenBank/DDBJ whole genome shotgun (WGS) entry which is preliminary data.</text>
</comment>
<feature type="compositionally biased region" description="Basic and acidic residues" evidence="1">
    <location>
        <begin position="48"/>
        <end position="57"/>
    </location>
</feature>
<keyword evidence="3" id="KW-1185">Reference proteome</keyword>
<feature type="region of interest" description="Disordered" evidence="1">
    <location>
        <begin position="125"/>
        <end position="153"/>
    </location>
</feature>
<gene>
    <name evidence="2" type="ORF">EYF80_027271</name>
</gene>
<protein>
    <submittedName>
        <fullName evidence="2">Uncharacterized protein</fullName>
    </submittedName>
</protein>
<feature type="region of interest" description="Disordered" evidence="1">
    <location>
        <begin position="360"/>
        <end position="384"/>
    </location>
</feature>
<sequence length="466" mass="50698">MPLPGHSGESSFLLLLVDSSGFWGTGAGASLRRSTAKGRPRQAVAEGHAGDASRRTSAESSAGGRRGCRRAREINWEQGVRVDVLKALKYPFAAYRLRDVHSENYVIRPALQAGGIVKEAFEAGGTEKEAGPLGRRAGPGQGLEAGGRTQDQLQTQPGKLVYKTFVRVVGGSEVSEERKLKGKGGFEEKCQGRCEETTAMTPNGWQEGILLKPSSSGSARKRGAFVGGTWVTEAEPEVYSDLDLASPQGRISMVFNVWLSSHTWLFRLVSSQLIAARFLDQRQLVSFRPGPVFSTAAYLEIGSDCVVLSEDAQSRVSFRRLYSRREVECRCAARASLKGFWTGGDRVVFAPCREKPVQRGELRTDGHQPPVRSVERSPGSHELTTETIVTGRRRRNTQRVQGLHCSPLLTECHFPPGIILESVTQALDFNPLCCDTSIVPLLLLDDEGPMSSTSPEAAGLSAIMKL</sequence>